<evidence type="ECO:0000256" key="3">
    <source>
        <dbReference type="PIRSR" id="PIRSR600407-1"/>
    </source>
</evidence>
<feature type="non-terminal residue" evidence="7">
    <location>
        <position position="1"/>
    </location>
</feature>
<sequence>MLGDGIIHSTMLEDEIIYSTMLVDGIIHSGMLKDGIIHSAMLGDGIIHSAMLGDGIIYPTMLGDGIIYPTMLGDVIVHIAILRDALSTQLCFEFRNVIIHSTMLGDGIIHSAMLGDRIIHSAMLGDGIVHSTMLEDGIIHSGMLKNGIIHLDMLGDEIIYLTMLGDGIIHSGMLGDGIIHSTMLEDRIIYSTMLGDGIIHSGMLRDGIIHPAMLGDGIIHSGMLRDGIIHPAMLEDEIIHSGMLRNEIIHLAMLGDGIIHSGMLRDEIIHSAMLEDGIIHSSMLRDGIIHSTILGDRIIHSAMLGNGIIHSAIIGELDPTPEAPQSLKAPAASNSTGNGQIRYRSPSSAELLDGQSASLPLQDQQKLLQLEFDKMHKRPGKQQSESLSNKIYRFRGVLLLTSLSLFLIFFILYFMPAREDYSFNHRKVSPDHRSSSSSKTSFAVIFDAGSSGSRVHVFCFDHNLDLLPVGKDIELFEQLKPGLSAYADNPKNAAASLISLLEKAENVVPKRLRQMTPVRVGATAGLRALKGDTSDRILQAVKDLLRDKSDLRLEGNAVSVIDGTQEGSYLWVTLNYLLGNLGKKYSDTVGVVDLGGGSVQMAYAISEKDASRLSTAEGVYIKKMYLKGATYYLYVHSYLHYGLLAARAEVLSVSEDSSNDCILSGYEGAYHYGGKDYKASASSSGSSLNGCRRTVLKALKVNESSCTHMKCTFGGVWNGGGGDGQKNLFVASFFFDRAAEAGFADPNKPVAKVRPSDFNDAAKQACQIKVEDTSTYPNVEKDNLPYLCLDLVYQYTLLVDGFGLDPWQEITLVKKVKYQNSLVEAAWPLGSAIEAVSSLA</sequence>
<accession>A0AAV6NV59</accession>
<dbReference type="Pfam" id="PF01150">
    <property type="entry name" value="GDA1_CD39"/>
    <property type="match status" value="1"/>
</dbReference>
<keyword evidence="6" id="KW-0472">Membrane</keyword>
<keyword evidence="8" id="KW-1185">Reference proteome</keyword>
<protein>
    <submittedName>
        <fullName evidence="7">Apyrase 2</fullName>
    </submittedName>
</protein>
<keyword evidence="4" id="KW-0067">ATP-binding</keyword>
<dbReference type="PANTHER" id="PTHR11782:SF83">
    <property type="entry name" value="GUANOSINE-DIPHOSPHATASE"/>
    <property type="match status" value="1"/>
</dbReference>
<name>A0AAV6NV59_9ROSI</name>
<dbReference type="GO" id="GO:0017110">
    <property type="term" value="F:nucleoside diphosphate phosphatase activity"/>
    <property type="evidence" value="ECO:0007669"/>
    <property type="project" value="TreeGrafter"/>
</dbReference>
<gene>
    <name evidence="7" type="primary">APY2-3</name>
    <name evidence="7" type="ORF">SDJN03_04106</name>
</gene>
<proteinExistence type="inferred from homology"/>
<feature type="transmembrane region" description="Helical" evidence="6">
    <location>
        <begin position="396"/>
        <end position="415"/>
    </location>
</feature>
<evidence type="ECO:0000256" key="1">
    <source>
        <dbReference type="ARBA" id="ARBA00009283"/>
    </source>
</evidence>
<evidence type="ECO:0000256" key="2">
    <source>
        <dbReference type="ARBA" id="ARBA00022801"/>
    </source>
</evidence>
<dbReference type="GO" id="GO:0016020">
    <property type="term" value="C:membrane"/>
    <property type="evidence" value="ECO:0007669"/>
    <property type="project" value="TreeGrafter"/>
</dbReference>
<keyword evidence="4" id="KW-0547">Nucleotide-binding</keyword>
<evidence type="ECO:0000256" key="6">
    <source>
        <dbReference type="SAM" id="Phobius"/>
    </source>
</evidence>
<dbReference type="PANTHER" id="PTHR11782">
    <property type="entry name" value="ADENOSINE/GUANOSINE DIPHOSPHATASE"/>
    <property type="match status" value="1"/>
</dbReference>
<feature type="active site" description="Proton acceptor" evidence="3">
    <location>
        <position position="566"/>
    </location>
</feature>
<dbReference type="GO" id="GO:0009134">
    <property type="term" value="P:nucleoside diphosphate catabolic process"/>
    <property type="evidence" value="ECO:0007669"/>
    <property type="project" value="TreeGrafter"/>
</dbReference>
<feature type="binding site" evidence="4">
    <location>
        <begin position="596"/>
        <end position="600"/>
    </location>
    <ligand>
        <name>ATP</name>
        <dbReference type="ChEBI" id="CHEBI:30616"/>
    </ligand>
</feature>
<evidence type="ECO:0000313" key="8">
    <source>
        <dbReference type="Proteomes" id="UP000685013"/>
    </source>
</evidence>
<dbReference type="PROSITE" id="PS01238">
    <property type="entry name" value="GDA1_CD39_NTPASE"/>
    <property type="match status" value="1"/>
</dbReference>
<comment type="caution">
    <text evidence="7">The sequence shown here is derived from an EMBL/GenBank/DDBJ whole genome shotgun (WGS) entry which is preliminary data.</text>
</comment>
<evidence type="ECO:0000256" key="4">
    <source>
        <dbReference type="PIRSR" id="PIRSR600407-2"/>
    </source>
</evidence>
<dbReference type="GO" id="GO:0005524">
    <property type="term" value="F:ATP binding"/>
    <property type="evidence" value="ECO:0007669"/>
    <property type="project" value="UniProtKB-KW"/>
</dbReference>
<dbReference type="FunFam" id="3.30.420.150:FF:000008">
    <property type="entry name" value="Apyrase 1"/>
    <property type="match status" value="1"/>
</dbReference>
<dbReference type="Proteomes" id="UP000685013">
    <property type="component" value="Chromosome 3"/>
</dbReference>
<keyword evidence="2 5" id="KW-0378">Hydrolase</keyword>
<dbReference type="InterPro" id="IPR000407">
    <property type="entry name" value="GDA1_CD39_NTPase"/>
</dbReference>
<dbReference type="CDD" id="cd24041">
    <property type="entry name" value="ASKHA_NBD_AtAPY1-like"/>
    <property type="match status" value="1"/>
</dbReference>
<dbReference type="EMBL" id="JAGKQH010000003">
    <property type="protein sequence ID" value="KAG6603497.1"/>
    <property type="molecule type" value="Genomic_DNA"/>
</dbReference>
<evidence type="ECO:0000313" key="7">
    <source>
        <dbReference type="EMBL" id="KAG6603497.1"/>
    </source>
</evidence>
<dbReference type="AlphaFoldDB" id="A0AAV6NV59"/>
<comment type="similarity">
    <text evidence="1 5">Belongs to the GDA1/CD39 NTPase family.</text>
</comment>
<keyword evidence="6" id="KW-1133">Transmembrane helix</keyword>
<reference evidence="7 8" key="1">
    <citation type="journal article" date="2021" name="Hortic Res">
        <title>The domestication of Cucurbita argyrosperma as revealed by the genome of its wild relative.</title>
        <authorList>
            <person name="Barrera-Redondo J."/>
            <person name="Sanchez-de la Vega G."/>
            <person name="Aguirre-Liguori J.A."/>
            <person name="Castellanos-Morales G."/>
            <person name="Gutierrez-Guerrero Y.T."/>
            <person name="Aguirre-Dugua X."/>
            <person name="Aguirre-Planter E."/>
            <person name="Tenaillon M.I."/>
            <person name="Lira-Saade R."/>
            <person name="Eguiarte L.E."/>
        </authorList>
    </citation>
    <scope>NUCLEOTIDE SEQUENCE [LARGE SCALE GENOMIC DNA]</scope>
    <source>
        <strain evidence="7">JBR-2021</strain>
    </source>
</reference>
<evidence type="ECO:0000256" key="5">
    <source>
        <dbReference type="RuleBase" id="RU003833"/>
    </source>
</evidence>
<organism evidence="7 8">
    <name type="scientific">Cucurbita argyrosperma subsp. sororia</name>
    <dbReference type="NCBI Taxonomy" id="37648"/>
    <lineage>
        <taxon>Eukaryota</taxon>
        <taxon>Viridiplantae</taxon>
        <taxon>Streptophyta</taxon>
        <taxon>Embryophyta</taxon>
        <taxon>Tracheophyta</taxon>
        <taxon>Spermatophyta</taxon>
        <taxon>Magnoliopsida</taxon>
        <taxon>eudicotyledons</taxon>
        <taxon>Gunneridae</taxon>
        <taxon>Pentapetalae</taxon>
        <taxon>rosids</taxon>
        <taxon>fabids</taxon>
        <taxon>Cucurbitales</taxon>
        <taxon>Cucurbitaceae</taxon>
        <taxon>Cucurbiteae</taxon>
        <taxon>Cucurbita</taxon>
    </lineage>
</organism>
<keyword evidence="6" id="KW-0812">Transmembrane</keyword>